<protein>
    <submittedName>
        <fullName evidence="2">Condensation domain-containing protein</fullName>
    </submittedName>
</protein>
<dbReference type="InterPro" id="IPR001242">
    <property type="entry name" value="Condensation_dom"/>
</dbReference>
<dbReference type="SUPFAM" id="SSF52777">
    <property type="entry name" value="CoA-dependent acyltransferases"/>
    <property type="match status" value="2"/>
</dbReference>
<dbReference type="Proteomes" id="UP001595767">
    <property type="component" value="Unassembled WGS sequence"/>
</dbReference>
<gene>
    <name evidence="2" type="ORF">ACFOW8_24790</name>
</gene>
<dbReference type="Gene3D" id="3.30.559.10">
    <property type="entry name" value="Chloramphenicol acetyltransferase-like domain"/>
    <property type="match status" value="1"/>
</dbReference>
<dbReference type="InterPro" id="IPR023213">
    <property type="entry name" value="CAT-like_dom_sf"/>
</dbReference>
<name>A0ABV8LB82_9NOCA</name>
<accession>A0ABV8LB82</accession>
<organism evidence="2 3">
    <name type="scientific">Nocardia rhizosphaerae</name>
    <dbReference type="NCBI Taxonomy" id="1691571"/>
    <lineage>
        <taxon>Bacteria</taxon>
        <taxon>Bacillati</taxon>
        <taxon>Actinomycetota</taxon>
        <taxon>Actinomycetes</taxon>
        <taxon>Mycobacteriales</taxon>
        <taxon>Nocardiaceae</taxon>
        <taxon>Nocardia</taxon>
    </lineage>
</organism>
<evidence type="ECO:0000259" key="1">
    <source>
        <dbReference type="Pfam" id="PF00668"/>
    </source>
</evidence>
<evidence type="ECO:0000313" key="2">
    <source>
        <dbReference type="EMBL" id="MFC4128146.1"/>
    </source>
</evidence>
<evidence type="ECO:0000313" key="3">
    <source>
        <dbReference type="Proteomes" id="UP001595767"/>
    </source>
</evidence>
<sequence length="476" mass="52039">MEYTHLSDFQIRDGALTVWTPEIDGPGRWYDDERPLASVHSQYLGFLDPEDPRPGRGRWIGTVFEMDAPLDHQDWARTLELWHDRHEGFRTTVSTNGDGEYHRITTDPGTVRLAAVGVEDLTDGDRINEFLCETLELRLSPLVWPHLLVATVAHDTDDFTVLVGADHSVLDAYSQAVLILELRTLYTAVRTGGEIRDSATFGSAADYAAIERAAAEDLTPDSPAVAVWRDFVGTPGSPMPRFAEGLVVPLDGEHAQPSVSRTLLSLAELEEVEAALDTHRHRLSVTVFAALAMASREVFGDNRFRTIMPIATRPDLSWLESMGWFVNVVPVDITLPADAEMGAALAVTRAALKRAHLCNDASWGRSLAMAGALEGPTFGASFLDIRMLPDYELVADLRGRTLRAVSYSTDEVYFWVVRGPDGLYVSTRYPAGLPAEVMDRFLLAFARAIYAVTALSAPAEDAVPVAGAAQAAMSAG</sequence>
<reference evidence="3" key="1">
    <citation type="journal article" date="2019" name="Int. J. Syst. Evol. Microbiol.">
        <title>The Global Catalogue of Microorganisms (GCM) 10K type strain sequencing project: providing services to taxonomists for standard genome sequencing and annotation.</title>
        <authorList>
            <consortium name="The Broad Institute Genomics Platform"/>
            <consortium name="The Broad Institute Genome Sequencing Center for Infectious Disease"/>
            <person name="Wu L."/>
            <person name="Ma J."/>
        </authorList>
    </citation>
    <scope>NUCLEOTIDE SEQUENCE [LARGE SCALE GENOMIC DNA]</scope>
    <source>
        <strain evidence="3">CGMCC 4.7204</strain>
    </source>
</reference>
<comment type="caution">
    <text evidence="2">The sequence shown here is derived from an EMBL/GenBank/DDBJ whole genome shotgun (WGS) entry which is preliminary data.</text>
</comment>
<keyword evidence="3" id="KW-1185">Reference proteome</keyword>
<dbReference type="EMBL" id="JBHSBA010000015">
    <property type="protein sequence ID" value="MFC4128146.1"/>
    <property type="molecule type" value="Genomic_DNA"/>
</dbReference>
<dbReference type="Gene3D" id="3.30.559.30">
    <property type="entry name" value="Nonribosomal peptide synthetase, condensation domain"/>
    <property type="match status" value="1"/>
</dbReference>
<proteinExistence type="predicted"/>
<dbReference type="RefSeq" id="WP_378553877.1">
    <property type="nucleotide sequence ID" value="NZ_JBHSBA010000015.1"/>
</dbReference>
<dbReference type="Pfam" id="PF00668">
    <property type="entry name" value="Condensation"/>
    <property type="match status" value="1"/>
</dbReference>
<feature type="domain" description="Condensation" evidence="1">
    <location>
        <begin position="62"/>
        <end position="355"/>
    </location>
</feature>